<dbReference type="SUPFAM" id="SSF54913">
    <property type="entry name" value="GlnB-like"/>
    <property type="match status" value="1"/>
</dbReference>
<evidence type="ECO:0000256" key="6">
    <source>
        <dbReference type="ARBA" id="ARBA00020998"/>
    </source>
</evidence>
<evidence type="ECO:0000256" key="1">
    <source>
        <dbReference type="ARBA" id="ARBA00000915"/>
    </source>
</evidence>
<evidence type="ECO:0000256" key="13">
    <source>
        <dbReference type="ARBA" id="ARBA00023102"/>
    </source>
</evidence>
<dbReference type="Pfam" id="PF08029">
    <property type="entry name" value="HisG_C"/>
    <property type="match status" value="1"/>
</dbReference>
<evidence type="ECO:0000256" key="7">
    <source>
        <dbReference type="ARBA" id="ARBA00022490"/>
    </source>
</evidence>
<feature type="domain" description="Histidine biosynthesis HisG C-terminal" evidence="15">
    <location>
        <begin position="239"/>
        <end position="311"/>
    </location>
</feature>
<dbReference type="Pfam" id="PF01634">
    <property type="entry name" value="HisG"/>
    <property type="match status" value="1"/>
</dbReference>
<feature type="domain" description="ATP phosphoribosyltransferase catalytic" evidence="14">
    <location>
        <begin position="58"/>
        <end position="233"/>
    </location>
</feature>
<reference evidence="16" key="1">
    <citation type="submission" date="2020-05" db="EMBL/GenBank/DDBJ databases">
        <title>Phylogenomic resolution of chytrid fungi.</title>
        <authorList>
            <person name="Stajich J.E."/>
            <person name="Amses K."/>
            <person name="Simmons R."/>
            <person name="Seto K."/>
            <person name="Myers J."/>
            <person name="Bonds A."/>
            <person name="Quandt C.A."/>
            <person name="Barry K."/>
            <person name="Liu P."/>
            <person name="Grigoriev I."/>
            <person name="Longcore J.E."/>
            <person name="James T.Y."/>
        </authorList>
    </citation>
    <scope>NUCLEOTIDE SEQUENCE</scope>
    <source>
        <strain evidence="16">PLAUS21</strain>
    </source>
</reference>
<dbReference type="PANTHER" id="PTHR21403:SF8">
    <property type="entry name" value="ATP PHOSPHORIBOSYLTRANSFERASE"/>
    <property type="match status" value="1"/>
</dbReference>
<proteinExistence type="inferred from homology"/>
<evidence type="ECO:0000256" key="12">
    <source>
        <dbReference type="ARBA" id="ARBA00022840"/>
    </source>
</evidence>
<dbReference type="FunFam" id="3.40.190.10:FF:000082">
    <property type="entry name" value="ATP phosphoribosyltransferase"/>
    <property type="match status" value="1"/>
</dbReference>
<dbReference type="GO" id="GO:0005524">
    <property type="term" value="F:ATP binding"/>
    <property type="evidence" value="ECO:0007669"/>
    <property type="project" value="UniProtKB-KW"/>
</dbReference>
<comment type="subcellular location">
    <subcellularLocation>
        <location evidence="2">Cytoplasm</location>
    </subcellularLocation>
</comment>
<keyword evidence="10" id="KW-0808">Transferase</keyword>
<evidence type="ECO:0000313" key="16">
    <source>
        <dbReference type="EMBL" id="KAJ3254248.1"/>
    </source>
</evidence>
<dbReference type="NCBIfam" id="TIGR00070">
    <property type="entry name" value="hisG"/>
    <property type="match status" value="1"/>
</dbReference>
<comment type="similarity">
    <text evidence="4">Belongs to the ATP phosphoribosyltransferase family.</text>
</comment>
<dbReference type="Proteomes" id="UP001210925">
    <property type="component" value="Unassembled WGS sequence"/>
</dbReference>
<dbReference type="GO" id="GO:0000105">
    <property type="term" value="P:L-histidine biosynthetic process"/>
    <property type="evidence" value="ECO:0007669"/>
    <property type="project" value="UniProtKB-KW"/>
</dbReference>
<dbReference type="SUPFAM" id="SSF53850">
    <property type="entry name" value="Periplasmic binding protein-like II"/>
    <property type="match status" value="1"/>
</dbReference>
<keyword evidence="13" id="KW-0368">Histidine biosynthesis</keyword>
<evidence type="ECO:0000256" key="9">
    <source>
        <dbReference type="ARBA" id="ARBA00022676"/>
    </source>
</evidence>
<dbReference type="InterPro" id="IPR020621">
    <property type="entry name" value="ATP-PRT_HisG_long"/>
</dbReference>
<keyword evidence="7" id="KW-0963">Cytoplasm</keyword>
<dbReference type="InterPro" id="IPR013115">
    <property type="entry name" value="HisG_C"/>
</dbReference>
<dbReference type="GO" id="GO:0000287">
    <property type="term" value="F:magnesium ion binding"/>
    <property type="evidence" value="ECO:0007669"/>
    <property type="project" value="InterPro"/>
</dbReference>
<dbReference type="EMBL" id="JADGKB010000089">
    <property type="protein sequence ID" value="KAJ3254248.1"/>
    <property type="molecule type" value="Genomic_DNA"/>
</dbReference>
<accession>A0AAD5UG17</accession>
<keyword evidence="17" id="KW-1185">Reference proteome</keyword>
<dbReference type="AlphaFoldDB" id="A0AAD5UG17"/>
<dbReference type="PANTHER" id="PTHR21403">
    <property type="entry name" value="ATP PHOSPHORIBOSYLTRANSFERASE ATP-PRTASE"/>
    <property type="match status" value="1"/>
</dbReference>
<evidence type="ECO:0000256" key="3">
    <source>
        <dbReference type="ARBA" id="ARBA00004667"/>
    </source>
</evidence>
<comment type="catalytic activity">
    <reaction evidence="1">
        <text>1-(5-phospho-beta-D-ribosyl)-ATP + diphosphate = 5-phospho-alpha-D-ribose 1-diphosphate + ATP</text>
        <dbReference type="Rhea" id="RHEA:18473"/>
        <dbReference type="ChEBI" id="CHEBI:30616"/>
        <dbReference type="ChEBI" id="CHEBI:33019"/>
        <dbReference type="ChEBI" id="CHEBI:58017"/>
        <dbReference type="ChEBI" id="CHEBI:73183"/>
        <dbReference type="EC" id="2.4.2.17"/>
    </reaction>
</comment>
<dbReference type="GO" id="GO:0005737">
    <property type="term" value="C:cytoplasm"/>
    <property type="evidence" value="ECO:0007669"/>
    <property type="project" value="UniProtKB-SubCell"/>
</dbReference>
<dbReference type="GO" id="GO:0003879">
    <property type="term" value="F:ATP phosphoribosyltransferase activity"/>
    <property type="evidence" value="ECO:0007669"/>
    <property type="project" value="UniProtKB-EC"/>
</dbReference>
<dbReference type="HAMAP" id="MF_00079">
    <property type="entry name" value="HisG_Long"/>
    <property type="match status" value="1"/>
</dbReference>
<keyword evidence="11" id="KW-0547">Nucleotide-binding</keyword>
<dbReference type="InterPro" id="IPR001348">
    <property type="entry name" value="ATP_PRibTrfase_HisG"/>
</dbReference>
<keyword evidence="12" id="KW-0067">ATP-binding</keyword>
<dbReference type="InterPro" id="IPR011322">
    <property type="entry name" value="N-reg_PII-like_a/b"/>
</dbReference>
<keyword evidence="9 16" id="KW-0328">Glycosyltransferase</keyword>
<evidence type="ECO:0000256" key="5">
    <source>
        <dbReference type="ARBA" id="ARBA00011946"/>
    </source>
</evidence>
<dbReference type="FunFam" id="3.30.70.120:FF:000003">
    <property type="entry name" value="ATP phosphoribosyltransferase"/>
    <property type="match status" value="1"/>
</dbReference>
<protein>
    <recommendedName>
        <fullName evidence="6">ATP phosphoribosyltransferase</fullName>
        <ecNumber evidence="5">2.4.2.17</ecNumber>
    </recommendedName>
</protein>
<dbReference type="InterPro" id="IPR015867">
    <property type="entry name" value="N-reg_PII/ATP_PRibTrfase_C"/>
</dbReference>
<dbReference type="Gene3D" id="3.40.190.10">
    <property type="entry name" value="Periplasmic binding protein-like II"/>
    <property type="match status" value="2"/>
</dbReference>
<name>A0AAD5UG17_9FUNG</name>
<evidence type="ECO:0000256" key="8">
    <source>
        <dbReference type="ARBA" id="ARBA00022605"/>
    </source>
</evidence>
<organism evidence="16 17">
    <name type="scientific">Boothiomyces macroporosus</name>
    <dbReference type="NCBI Taxonomy" id="261099"/>
    <lineage>
        <taxon>Eukaryota</taxon>
        <taxon>Fungi</taxon>
        <taxon>Fungi incertae sedis</taxon>
        <taxon>Chytridiomycota</taxon>
        <taxon>Chytridiomycota incertae sedis</taxon>
        <taxon>Chytridiomycetes</taxon>
        <taxon>Rhizophydiales</taxon>
        <taxon>Terramycetaceae</taxon>
        <taxon>Boothiomyces</taxon>
    </lineage>
</organism>
<evidence type="ECO:0000256" key="11">
    <source>
        <dbReference type="ARBA" id="ARBA00022741"/>
    </source>
</evidence>
<dbReference type="EC" id="2.4.2.17" evidence="5"/>
<keyword evidence="8" id="KW-0028">Amino-acid biosynthesis</keyword>
<comment type="caution">
    <text evidence="16">The sequence shown here is derived from an EMBL/GenBank/DDBJ whole genome shotgun (WGS) entry which is preliminary data.</text>
</comment>
<comment type="pathway">
    <text evidence="3">Amino-acid biosynthesis; L-histidine biosynthesis; L-histidine from 5-phospho-alpha-D-ribose 1-diphosphate: step 1/9.</text>
</comment>
<evidence type="ECO:0000259" key="15">
    <source>
        <dbReference type="Pfam" id="PF08029"/>
    </source>
</evidence>
<evidence type="ECO:0000313" key="17">
    <source>
        <dbReference type="Proteomes" id="UP001210925"/>
    </source>
</evidence>
<dbReference type="NCBIfam" id="TIGR03455">
    <property type="entry name" value="HisG_C-term"/>
    <property type="match status" value="1"/>
</dbReference>
<gene>
    <name evidence="16" type="primary">HIS1</name>
    <name evidence="16" type="ORF">HK103_007301</name>
</gene>
<dbReference type="Gene3D" id="3.30.70.120">
    <property type="match status" value="1"/>
</dbReference>
<sequence>MDPADLEGRLLFAIPKKGRLHEQCLQLLAGADIQFTRRNRLDIALSTNLPIALVFLNASDIAKFVGEGNVDIGITGQDMCKENAVVVEELLPLGFGKCQLQVQVPISAGYKSIDELIGKRIVTSFTNITKRYLIHNKSYFSSREQGKTHEDSIEALSELKLDAKPSTKVTYVGGSVEAACSLGLADAIVESGETMRAAKLTPIATLLTTQAVLICNPSKHKSNALIEKIKTRIVGVLTAQKYVLTTYNILRKNLPLAAKITPGKKAPTLSPLEDENWVAVSSMVLKKEVVQIMDDLTAIGAEDIMVMEIHNCRIGH</sequence>
<dbReference type="InterPro" id="IPR013820">
    <property type="entry name" value="ATP_PRibTrfase_cat"/>
</dbReference>
<evidence type="ECO:0000256" key="10">
    <source>
        <dbReference type="ARBA" id="ARBA00022679"/>
    </source>
</evidence>
<evidence type="ECO:0000256" key="4">
    <source>
        <dbReference type="ARBA" id="ARBA00009372"/>
    </source>
</evidence>
<evidence type="ECO:0000259" key="14">
    <source>
        <dbReference type="Pfam" id="PF01634"/>
    </source>
</evidence>
<evidence type="ECO:0000256" key="2">
    <source>
        <dbReference type="ARBA" id="ARBA00004496"/>
    </source>
</evidence>